<evidence type="ECO:0000256" key="11">
    <source>
        <dbReference type="ARBA" id="ARBA00023284"/>
    </source>
</evidence>
<comment type="caution">
    <text evidence="17">The sequence shown here is derived from an EMBL/GenBank/DDBJ whole genome shotgun (WGS) entry which is preliminary data.</text>
</comment>
<dbReference type="InterPro" id="IPR013766">
    <property type="entry name" value="Thioredoxin_domain"/>
</dbReference>
<dbReference type="EMBL" id="DXFP01000035">
    <property type="protein sequence ID" value="HIX01920.1"/>
    <property type="molecule type" value="Genomic_DNA"/>
</dbReference>
<accession>A0A9D1UWY9</accession>
<dbReference type="InterPro" id="IPR000866">
    <property type="entry name" value="AhpC/TSA"/>
</dbReference>
<keyword evidence="6" id="KW-0963">Cytoplasm</keyword>
<evidence type="ECO:0000313" key="17">
    <source>
        <dbReference type="EMBL" id="HIX01920.1"/>
    </source>
</evidence>
<dbReference type="PIRSF" id="PIRSF000239">
    <property type="entry name" value="AHPC"/>
    <property type="match status" value="1"/>
</dbReference>
<keyword evidence="7" id="KW-0575">Peroxidase</keyword>
<evidence type="ECO:0000256" key="9">
    <source>
        <dbReference type="ARBA" id="ARBA00023002"/>
    </source>
</evidence>
<evidence type="ECO:0000256" key="7">
    <source>
        <dbReference type="ARBA" id="ARBA00022559"/>
    </source>
</evidence>
<dbReference type="InterPro" id="IPR024706">
    <property type="entry name" value="Peroxiredoxin_AhpC-typ"/>
</dbReference>
<dbReference type="InterPro" id="IPR050217">
    <property type="entry name" value="Peroxiredoxin"/>
</dbReference>
<dbReference type="GO" id="GO:0008379">
    <property type="term" value="F:thioredoxin peroxidase activity"/>
    <property type="evidence" value="ECO:0007669"/>
    <property type="project" value="TreeGrafter"/>
</dbReference>
<dbReference type="Pfam" id="PF00578">
    <property type="entry name" value="AhpC-TSA"/>
    <property type="match status" value="1"/>
</dbReference>
<dbReference type="PANTHER" id="PTHR10681">
    <property type="entry name" value="THIOREDOXIN PEROXIDASE"/>
    <property type="match status" value="1"/>
</dbReference>
<evidence type="ECO:0000256" key="10">
    <source>
        <dbReference type="ARBA" id="ARBA00023157"/>
    </source>
</evidence>
<dbReference type="FunFam" id="3.40.30.10:FF:000002">
    <property type="entry name" value="Alkyl hydroperoxide reductase C"/>
    <property type="match status" value="1"/>
</dbReference>
<dbReference type="GO" id="GO:0102039">
    <property type="term" value="F:NADH-dependent peroxiredoxin activity"/>
    <property type="evidence" value="ECO:0007669"/>
    <property type="project" value="UniProtKB-EC"/>
</dbReference>
<evidence type="ECO:0000256" key="1">
    <source>
        <dbReference type="ARBA" id="ARBA00004496"/>
    </source>
</evidence>
<protein>
    <recommendedName>
        <fullName evidence="5">Alkyl hydroperoxide reductase C</fullName>
        <ecNumber evidence="4">1.11.1.26</ecNumber>
    </recommendedName>
    <alternativeName>
        <fullName evidence="12">Peroxiredoxin</fullName>
    </alternativeName>
    <alternativeName>
        <fullName evidence="13">Thioredoxin peroxidase</fullName>
    </alternativeName>
</protein>
<dbReference type="SUPFAM" id="SSF52833">
    <property type="entry name" value="Thioredoxin-like"/>
    <property type="match status" value="1"/>
</dbReference>
<dbReference type="EC" id="1.11.1.26" evidence="4"/>
<evidence type="ECO:0000256" key="2">
    <source>
        <dbReference type="ARBA" id="ARBA00009796"/>
    </source>
</evidence>
<keyword evidence="8" id="KW-0049">Antioxidant</keyword>
<evidence type="ECO:0000256" key="13">
    <source>
        <dbReference type="ARBA" id="ARBA00032824"/>
    </source>
</evidence>
<name>A0A9D1UWY9_9LACO</name>
<reference evidence="17" key="2">
    <citation type="submission" date="2021-04" db="EMBL/GenBank/DDBJ databases">
        <authorList>
            <person name="Gilroy R."/>
        </authorList>
    </citation>
    <scope>NUCLEOTIDE SEQUENCE</scope>
    <source>
        <strain evidence="17">6627</strain>
    </source>
</reference>
<dbReference type="Pfam" id="PF10417">
    <property type="entry name" value="1-cysPrx_C"/>
    <property type="match status" value="1"/>
</dbReference>
<evidence type="ECO:0000256" key="15">
    <source>
        <dbReference type="PIRSR" id="PIRSR000239-1"/>
    </source>
</evidence>
<dbReference type="InterPro" id="IPR019479">
    <property type="entry name" value="Peroxiredoxin_C"/>
</dbReference>
<comment type="similarity">
    <text evidence="2">Belongs to the peroxiredoxin family. AhpC/Prx1 subfamily.</text>
</comment>
<sequence>MNFIGKEIDDFEVKALQKGETINVTKEDMLGHWSILLFYPADFSFVCPTELEALQGLYGKFKAAGAEIYSCSEDTEFVHKAWQDASPEIAKIEYPMLADPAGKLARAFDVLDEDSGQAYRGVFIIDPDGVIQSYTINNMAIGRSADEMLRTLQAAQFTREHGDKVCPVNWKPGDDALKPGMDLVGKL</sequence>
<evidence type="ECO:0000313" key="18">
    <source>
        <dbReference type="Proteomes" id="UP000823963"/>
    </source>
</evidence>
<comment type="subunit">
    <text evidence="3">Homodimer; disulfide-linked, upon oxidation. 5 homodimers assemble to form a ring-like decamer.</text>
</comment>
<evidence type="ECO:0000256" key="6">
    <source>
        <dbReference type="ARBA" id="ARBA00022490"/>
    </source>
</evidence>
<dbReference type="Gene3D" id="3.40.30.10">
    <property type="entry name" value="Glutaredoxin"/>
    <property type="match status" value="1"/>
</dbReference>
<evidence type="ECO:0000256" key="4">
    <source>
        <dbReference type="ARBA" id="ARBA00013021"/>
    </source>
</evidence>
<dbReference type="GO" id="GO:0042744">
    <property type="term" value="P:hydrogen peroxide catabolic process"/>
    <property type="evidence" value="ECO:0007669"/>
    <property type="project" value="TreeGrafter"/>
</dbReference>
<evidence type="ECO:0000256" key="8">
    <source>
        <dbReference type="ARBA" id="ARBA00022862"/>
    </source>
</evidence>
<keyword evidence="10" id="KW-1015">Disulfide bond</keyword>
<evidence type="ECO:0000256" key="3">
    <source>
        <dbReference type="ARBA" id="ARBA00011654"/>
    </source>
</evidence>
<dbReference type="GO" id="GO:0033554">
    <property type="term" value="P:cellular response to stress"/>
    <property type="evidence" value="ECO:0007669"/>
    <property type="project" value="TreeGrafter"/>
</dbReference>
<comment type="subcellular location">
    <subcellularLocation>
        <location evidence="1">Cytoplasm</location>
    </subcellularLocation>
</comment>
<organism evidence="17 18">
    <name type="scientific">Candidatus Ligilactobacillus excrementigallinarum</name>
    <dbReference type="NCBI Taxonomy" id="2838641"/>
    <lineage>
        <taxon>Bacteria</taxon>
        <taxon>Bacillati</taxon>
        <taxon>Bacillota</taxon>
        <taxon>Bacilli</taxon>
        <taxon>Lactobacillales</taxon>
        <taxon>Lactobacillaceae</taxon>
        <taxon>Ligilactobacillus</taxon>
    </lineage>
</organism>
<dbReference type="CDD" id="cd03015">
    <property type="entry name" value="PRX_Typ2cys"/>
    <property type="match status" value="1"/>
</dbReference>
<dbReference type="GO" id="GO:0006979">
    <property type="term" value="P:response to oxidative stress"/>
    <property type="evidence" value="ECO:0007669"/>
    <property type="project" value="TreeGrafter"/>
</dbReference>
<feature type="domain" description="Thioredoxin" evidence="16">
    <location>
        <begin position="2"/>
        <end position="157"/>
    </location>
</feature>
<keyword evidence="11" id="KW-0676">Redox-active center</keyword>
<keyword evidence="9" id="KW-0560">Oxidoreductase</keyword>
<dbReference type="Proteomes" id="UP000823963">
    <property type="component" value="Unassembled WGS sequence"/>
</dbReference>
<comment type="catalytic activity">
    <reaction evidence="14">
        <text>a hydroperoxide + NADH + H(+) = an alcohol + NAD(+) + H2O</text>
        <dbReference type="Rhea" id="RHEA:62628"/>
        <dbReference type="ChEBI" id="CHEBI:15377"/>
        <dbReference type="ChEBI" id="CHEBI:15378"/>
        <dbReference type="ChEBI" id="CHEBI:30879"/>
        <dbReference type="ChEBI" id="CHEBI:35924"/>
        <dbReference type="ChEBI" id="CHEBI:57540"/>
        <dbReference type="ChEBI" id="CHEBI:57945"/>
        <dbReference type="EC" id="1.11.1.26"/>
    </reaction>
</comment>
<feature type="active site" description="Cysteine sulfenic acid (-SOH) intermediate; for peroxidase activity" evidence="15">
    <location>
        <position position="47"/>
    </location>
</feature>
<proteinExistence type="inferred from homology"/>
<dbReference type="GO" id="GO:0005829">
    <property type="term" value="C:cytosol"/>
    <property type="evidence" value="ECO:0007669"/>
    <property type="project" value="TreeGrafter"/>
</dbReference>
<dbReference type="PANTHER" id="PTHR10681:SF121">
    <property type="entry name" value="ALKYL HYDROPEROXIDE REDUCTASE C"/>
    <property type="match status" value="1"/>
</dbReference>
<dbReference type="AlphaFoldDB" id="A0A9D1UWY9"/>
<gene>
    <name evidence="17" type="ORF">H9861_04110</name>
</gene>
<dbReference type="GO" id="GO:0045454">
    <property type="term" value="P:cell redox homeostasis"/>
    <property type="evidence" value="ECO:0007669"/>
    <property type="project" value="TreeGrafter"/>
</dbReference>
<evidence type="ECO:0000256" key="5">
    <source>
        <dbReference type="ARBA" id="ARBA00017462"/>
    </source>
</evidence>
<evidence type="ECO:0000259" key="16">
    <source>
        <dbReference type="PROSITE" id="PS51352"/>
    </source>
</evidence>
<evidence type="ECO:0000256" key="14">
    <source>
        <dbReference type="ARBA" id="ARBA00047572"/>
    </source>
</evidence>
<evidence type="ECO:0000256" key="12">
    <source>
        <dbReference type="ARBA" id="ARBA00032077"/>
    </source>
</evidence>
<dbReference type="InterPro" id="IPR036249">
    <property type="entry name" value="Thioredoxin-like_sf"/>
</dbReference>
<dbReference type="PROSITE" id="PS51352">
    <property type="entry name" value="THIOREDOXIN_2"/>
    <property type="match status" value="1"/>
</dbReference>
<reference evidence="17" key="1">
    <citation type="journal article" date="2021" name="PeerJ">
        <title>Extensive microbial diversity within the chicken gut microbiome revealed by metagenomics and culture.</title>
        <authorList>
            <person name="Gilroy R."/>
            <person name="Ravi A."/>
            <person name="Getino M."/>
            <person name="Pursley I."/>
            <person name="Horton D.L."/>
            <person name="Alikhan N.F."/>
            <person name="Baker D."/>
            <person name="Gharbi K."/>
            <person name="Hall N."/>
            <person name="Watson M."/>
            <person name="Adriaenssens E.M."/>
            <person name="Foster-Nyarko E."/>
            <person name="Jarju S."/>
            <person name="Secka A."/>
            <person name="Antonio M."/>
            <person name="Oren A."/>
            <person name="Chaudhuri R.R."/>
            <person name="La Ragione R."/>
            <person name="Hildebrand F."/>
            <person name="Pallen M.J."/>
        </authorList>
    </citation>
    <scope>NUCLEOTIDE SEQUENCE</scope>
    <source>
        <strain evidence="17">6627</strain>
    </source>
</reference>